<dbReference type="SMART" id="SM00287">
    <property type="entry name" value="SH3b"/>
    <property type="match status" value="1"/>
</dbReference>
<dbReference type="InterPro" id="IPR036366">
    <property type="entry name" value="PGBDSf"/>
</dbReference>
<dbReference type="InterPro" id="IPR036365">
    <property type="entry name" value="PGBD-like_sf"/>
</dbReference>
<evidence type="ECO:0000313" key="4">
    <source>
        <dbReference type="EMBL" id="MFD2760925.1"/>
    </source>
</evidence>
<dbReference type="SMART" id="SM00047">
    <property type="entry name" value="LYZ2"/>
    <property type="match status" value="1"/>
</dbReference>
<keyword evidence="5" id="KW-1185">Reference proteome</keyword>
<accession>A0ABW5V613</accession>
<evidence type="ECO:0000256" key="2">
    <source>
        <dbReference type="SAM" id="SignalP"/>
    </source>
</evidence>
<protein>
    <submittedName>
        <fullName evidence="4">Peptidoglycan-binding protein</fullName>
    </submittedName>
</protein>
<dbReference type="SUPFAM" id="SSF47090">
    <property type="entry name" value="PGBD-like"/>
    <property type="match status" value="9"/>
</dbReference>
<dbReference type="InterPro" id="IPR002901">
    <property type="entry name" value="MGlyc_endo_b_GlcNAc-like_dom"/>
</dbReference>
<dbReference type="Gene3D" id="1.10.101.10">
    <property type="entry name" value="PGBD-like superfamily/PGBD"/>
    <property type="match status" value="9"/>
</dbReference>
<dbReference type="Pfam" id="PF08239">
    <property type="entry name" value="SH3_3"/>
    <property type="match status" value="1"/>
</dbReference>
<name>A0ABW5V613_9BACI</name>
<dbReference type="InterPro" id="IPR003646">
    <property type="entry name" value="SH3-like_bac-type"/>
</dbReference>
<feature type="compositionally biased region" description="Acidic residues" evidence="1">
    <location>
        <begin position="170"/>
        <end position="180"/>
    </location>
</feature>
<dbReference type="PROSITE" id="PS51781">
    <property type="entry name" value="SH3B"/>
    <property type="match status" value="1"/>
</dbReference>
<feature type="signal peptide" evidence="2">
    <location>
        <begin position="1"/>
        <end position="25"/>
    </location>
</feature>
<gene>
    <name evidence="4" type="ORF">ACFSUO_08090</name>
</gene>
<feature type="region of interest" description="Disordered" evidence="1">
    <location>
        <begin position="65"/>
        <end position="88"/>
    </location>
</feature>
<dbReference type="Gene3D" id="1.10.530.10">
    <property type="match status" value="1"/>
</dbReference>
<feature type="domain" description="SH3b" evidence="3">
    <location>
        <begin position="890"/>
        <end position="964"/>
    </location>
</feature>
<evidence type="ECO:0000256" key="1">
    <source>
        <dbReference type="SAM" id="MobiDB-lite"/>
    </source>
</evidence>
<keyword evidence="2" id="KW-0732">Signal</keyword>
<evidence type="ECO:0000313" key="5">
    <source>
        <dbReference type="Proteomes" id="UP001597502"/>
    </source>
</evidence>
<proteinExistence type="predicted"/>
<feature type="compositionally biased region" description="Polar residues" evidence="1">
    <location>
        <begin position="118"/>
        <end position="128"/>
    </location>
</feature>
<dbReference type="EMBL" id="JBHUNA010000018">
    <property type="protein sequence ID" value="MFD2760925.1"/>
    <property type="molecule type" value="Genomic_DNA"/>
</dbReference>
<dbReference type="InterPro" id="IPR002477">
    <property type="entry name" value="Peptidoglycan-bd-like"/>
</dbReference>
<dbReference type="Proteomes" id="UP001597502">
    <property type="component" value="Unassembled WGS sequence"/>
</dbReference>
<comment type="caution">
    <text evidence="4">The sequence shown here is derived from an EMBL/GenBank/DDBJ whole genome shotgun (WGS) entry which is preliminary data.</text>
</comment>
<sequence>MSKKLFIPFLVLLFTLSFVLNTTSAETSSETADNGDNCIVIDLNELDREVKQEYLDLANKYKSVSSSCDTTSSKTKESETDGTSEEKNQQILLKVNALTEGEKQKFIEPYLAGDETTPDNSEVQNSPEQKAGVPSKTEKNDEDAAKAENVKTDELQEKKTKESVAKEADEPQEETPEETETEKTKDTKTTTTITTFSINQPKTVSSSNTLQRGDRSASVLELKKDLIELGFDGYGMLLTQYFGDGTEKNLRDFQDFYRQDVTGVAGQKVFDQIDFLLPNPFSNGKRHVDTIKLKKDLIALGFDNYGMKLTHYFGDGTEKNVRDFQDFYRQEVTGIADQEVFNQIDFLLPNPFSNGKRHVDTIEFKKKLIELGFDNYGMKLTHYFGDGTEKNVRDFQEFYRQEMTGVAGQEVFDQIDFLLPNPFSNGKRHVDTVELKKDLIELGFDNYGMKLTQYYGDGTEKNVRDFQRAYQMKTTGTAGNTMLEKVESLLSNGNRHNDGVLSRGDRSANVLELKKDLVELGFDDYGMLLTEYFGDGTEKNLRDFQDFYRQKVTGVAGPKVFEQIDFLLPSPFSNGRRHVDTIELKKDLIKLGFDNYGMKLTHYFGEGTEKNVRDFQEFYRQEVTGIADQELFDQIDFLLPNPFSNGKRHVDTIKFKKNLIELGFDNYGMKLTHYFGDGTEKNVRDFQEFYRQEVTGIADQEVFDQIDFLLPNPFSNGRRHVDTVEFKKNLIELGFDNYGMKLTHYFGDGTEKNVRDFQEFYRQEVTGVAGQEVFDQIDFLLPNPFSNGKRHIDTVELKKDLIELGFDNYGMKLTHYYGEGTEKNVLDFQKEYNLKENGIVDKVTMRVLQNAVNGLNYIHYDLTLAEAVNIQMKANPQTDQNYAYVSSDFINNGKVNVNTSLNVRSGPNTNSDIVGSLNDGESVNIITEVDGWYAIEHYDGQQWVTSTPEDVRYYLNPENFINDKKQKFQFLDLARSSDITTSTLNDYLQNKGILEGKGQDFIDAANANGISDIYLVSHATLETGNGTSTLAEGVPVDKNGNITRNSNGKIAKTSKTVATVYNMFGINANDSNPVGDGAKKAYEEGWTTPRKAIIGGAAFIGNGYIKDGQNTLYEMRWNPQVMADTGSYGSQYATDIGWASKQITSMYNLYQKLGLNSMYMDIPQYK</sequence>
<dbReference type="Gene3D" id="2.30.30.40">
    <property type="entry name" value="SH3 Domains"/>
    <property type="match status" value="1"/>
</dbReference>
<feature type="compositionally biased region" description="Basic and acidic residues" evidence="1">
    <location>
        <begin position="136"/>
        <end position="169"/>
    </location>
</feature>
<dbReference type="Pfam" id="PF01471">
    <property type="entry name" value="PG_binding_1"/>
    <property type="match status" value="9"/>
</dbReference>
<feature type="compositionally biased region" description="Basic and acidic residues" evidence="1">
    <location>
        <begin position="74"/>
        <end position="88"/>
    </location>
</feature>
<organism evidence="4 5">
    <name type="scientific">Lentibacillus juripiscarius</name>
    <dbReference type="NCBI Taxonomy" id="257446"/>
    <lineage>
        <taxon>Bacteria</taxon>
        <taxon>Bacillati</taxon>
        <taxon>Bacillota</taxon>
        <taxon>Bacilli</taxon>
        <taxon>Bacillales</taxon>
        <taxon>Bacillaceae</taxon>
        <taxon>Lentibacillus</taxon>
    </lineage>
</organism>
<dbReference type="Pfam" id="PF01832">
    <property type="entry name" value="Glucosaminidase"/>
    <property type="match status" value="1"/>
</dbReference>
<feature type="region of interest" description="Disordered" evidence="1">
    <location>
        <begin position="112"/>
        <end position="189"/>
    </location>
</feature>
<reference evidence="5" key="1">
    <citation type="journal article" date="2019" name="Int. J. Syst. Evol. Microbiol.">
        <title>The Global Catalogue of Microorganisms (GCM) 10K type strain sequencing project: providing services to taxonomists for standard genome sequencing and annotation.</title>
        <authorList>
            <consortium name="The Broad Institute Genomics Platform"/>
            <consortium name="The Broad Institute Genome Sequencing Center for Infectious Disease"/>
            <person name="Wu L."/>
            <person name="Ma J."/>
        </authorList>
    </citation>
    <scope>NUCLEOTIDE SEQUENCE [LARGE SCALE GENOMIC DNA]</scope>
    <source>
        <strain evidence="5">TISTR 1535</strain>
    </source>
</reference>
<dbReference type="RefSeq" id="WP_382392898.1">
    <property type="nucleotide sequence ID" value="NZ_JBHUNA010000018.1"/>
</dbReference>
<evidence type="ECO:0000259" key="3">
    <source>
        <dbReference type="PROSITE" id="PS51781"/>
    </source>
</evidence>
<feature type="chain" id="PRO_5045065133" evidence="2">
    <location>
        <begin position="26"/>
        <end position="1166"/>
    </location>
</feature>